<evidence type="ECO:0000313" key="1">
    <source>
        <dbReference type="EMBL" id="EQD70171.1"/>
    </source>
</evidence>
<proteinExistence type="predicted"/>
<organism evidence="1">
    <name type="scientific">mine drainage metagenome</name>
    <dbReference type="NCBI Taxonomy" id="410659"/>
    <lineage>
        <taxon>unclassified sequences</taxon>
        <taxon>metagenomes</taxon>
        <taxon>ecological metagenomes</taxon>
    </lineage>
</organism>
<feature type="non-terminal residue" evidence="1">
    <location>
        <position position="1"/>
    </location>
</feature>
<gene>
    <name evidence="1" type="ORF">B1A_06437</name>
</gene>
<sequence>RLASTDFGRQAHFAGFSILGLRVNPPRKSPAKPATTLDEQIALLRRRGMTIVDEDRARHYLGHLNYYRLRGYWMGFEQPDGGEHPFQPGTTFEAVIRALRLRPPPAAGDQRRR</sequence>
<dbReference type="EMBL" id="AUZX01004676">
    <property type="protein sequence ID" value="EQD70171.1"/>
    <property type="molecule type" value="Genomic_DNA"/>
</dbReference>
<protein>
    <submittedName>
        <fullName evidence="1">Abortive infection bacteriophage resistance related protein</fullName>
    </submittedName>
</protein>
<reference evidence="1" key="2">
    <citation type="journal article" date="2014" name="ISME J.">
        <title>Microbial stratification in low pH oxic and suboxic macroscopic growths along an acid mine drainage.</title>
        <authorList>
            <person name="Mendez-Garcia C."/>
            <person name="Mesa V."/>
            <person name="Sprenger R.R."/>
            <person name="Richter M."/>
            <person name="Diez M.S."/>
            <person name="Solano J."/>
            <person name="Bargiela R."/>
            <person name="Golyshina O.V."/>
            <person name="Manteca A."/>
            <person name="Ramos J.L."/>
            <person name="Gallego J.R."/>
            <person name="Llorente I."/>
            <person name="Martins Dos Santos V.A."/>
            <person name="Jensen O.N."/>
            <person name="Pelaez A.I."/>
            <person name="Sanchez J."/>
            <person name="Ferrer M."/>
        </authorList>
    </citation>
    <scope>NUCLEOTIDE SEQUENCE</scope>
</reference>
<dbReference type="InterPro" id="IPR011664">
    <property type="entry name" value="Abi_system_AbiD/AbiF-like"/>
</dbReference>
<dbReference type="Pfam" id="PF07751">
    <property type="entry name" value="Abi_2"/>
    <property type="match status" value="1"/>
</dbReference>
<comment type="caution">
    <text evidence="1">The sequence shown here is derived from an EMBL/GenBank/DDBJ whole genome shotgun (WGS) entry which is preliminary data.</text>
</comment>
<name>T1BB94_9ZZZZ</name>
<accession>T1BB94</accession>
<dbReference type="AlphaFoldDB" id="T1BB94"/>
<reference evidence="1" key="1">
    <citation type="submission" date="2013-08" db="EMBL/GenBank/DDBJ databases">
        <authorList>
            <person name="Mendez C."/>
            <person name="Richter M."/>
            <person name="Ferrer M."/>
            <person name="Sanchez J."/>
        </authorList>
    </citation>
    <scope>NUCLEOTIDE SEQUENCE</scope>
</reference>